<reference evidence="1" key="1">
    <citation type="submission" date="2012-03" db="EMBL/GenBank/DDBJ databases">
        <title>Functional metagenomics reveals considerable lignocellulase gene clusters in the gut microbiome of a wood-feeding higher termite.</title>
        <authorList>
            <person name="Liu N."/>
        </authorList>
    </citation>
    <scope>NUCLEOTIDE SEQUENCE</scope>
</reference>
<dbReference type="AlphaFoldDB" id="A0A806KH35"/>
<evidence type="ECO:0000313" key="1">
    <source>
        <dbReference type="EMBL" id="AGS53907.1"/>
    </source>
</evidence>
<dbReference type="EMBL" id="JQ844260">
    <property type="protein sequence ID" value="AGS53907.1"/>
    <property type="molecule type" value="Genomic_DNA"/>
</dbReference>
<name>A0A806KH35_9BACT</name>
<sequence length="42" mass="4802">MSTVSFISKGVNNINTPINSYLTKIRSIFVKYDALQRILFHA</sequence>
<proteinExistence type="predicted"/>
<accession>A0A806KH35</accession>
<protein>
    <submittedName>
        <fullName evidence="1">Uncharacterized protein</fullName>
    </submittedName>
</protein>
<organism evidence="1">
    <name type="scientific">uncultured bacterium contig00078</name>
    <dbReference type="NCBI Taxonomy" id="1181556"/>
    <lineage>
        <taxon>Bacteria</taxon>
        <taxon>environmental samples</taxon>
    </lineage>
</organism>